<accession>C3JD04</accession>
<dbReference type="Proteomes" id="UP000004295">
    <property type="component" value="Unassembled WGS sequence"/>
</dbReference>
<gene>
    <name evidence="2" type="ORF">POREN0001_0692</name>
</gene>
<keyword evidence="3" id="KW-1185">Reference proteome</keyword>
<protein>
    <submittedName>
        <fullName evidence="2">Uncharacterized protein</fullName>
    </submittedName>
</protein>
<dbReference type="EMBL" id="ACNN01000036">
    <property type="protein sequence ID" value="EEN81918.1"/>
    <property type="molecule type" value="Genomic_DNA"/>
</dbReference>
<sequence>MRSSPDVKRGNGGASHSHERHPLQGIRSLLPSLLFAVVVFCNDLGRSFIGKGIETKES</sequence>
<proteinExistence type="predicted"/>
<evidence type="ECO:0000313" key="2">
    <source>
        <dbReference type="EMBL" id="EEN81918.1"/>
    </source>
</evidence>
<evidence type="ECO:0000313" key="3">
    <source>
        <dbReference type="Proteomes" id="UP000004295"/>
    </source>
</evidence>
<feature type="region of interest" description="Disordered" evidence="1">
    <location>
        <begin position="1"/>
        <end position="22"/>
    </location>
</feature>
<comment type="caution">
    <text evidence="2">The sequence shown here is derived from an EMBL/GenBank/DDBJ whole genome shotgun (WGS) entry which is preliminary data.</text>
</comment>
<organism evidence="2 3">
    <name type="scientific">Porphyromonas endodontalis (strain ATCC 35406 / DSM 24491 / JCM 8526 / CCUG 16442 / BCRC 14492 / NCTC 13058 / HG 370)</name>
    <name type="common">Bacteroides endodontalis</name>
    <dbReference type="NCBI Taxonomy" id="553175"/>
    <lineage>
        <taxon>Bacteria</taxon>
        <taxon>Pseudomonadati</taxon>
        <taxon>Bacteroidota</taxon>
        <taxon>Bacteroidia</taxon>
        <taxon>Bacteroidales</taxon>
        <taxon>Porphyromonadaceae</taxon>
        <taxon>Porphyromonas</taxon>
    </lineage>
</organism>
<name>C3JD04_POREA</name>
<reference evidence="2 3" key="1">
    <citation type="submission" date="2009-04" db="EMBL/GenBank/DDBJ databases">
        <authorList>
            <person name="Sebastian Y."/>
            <person name="Madupu R."/>
            <person name="Durkin A.S."/>
            <person name="Torralba M."/>
            <person name="Methe B."/>
            <person name="Sutton G.G."/>
            <person name="Strausberg R.L."/>
            <person name="Nelson K.E."/>
        </authorList>
    </citation>
    <scope>NUCLEOTIDE SEQUENCE [LARGE SCALE GENOMIC DNA]</scope>
    <source>
        <strain evidence="3">ATCC 35406 / BCRC 14492 / JCM 8526 / NCTC 13058 / HG 370</strain>
    </source>
</reference>
<dbReference type="AlphaFoldDB" id="C3JD04"/>
<evidence type="ECO:0000256" key="1">
    <source>
        <dbReference type="SAM" id="MobiDB-lite"/>
    </source>
</evidence>